<keyword evidence="1" id="KW-0812">Transmembrane</keyword>
<sequence>MFSLFSILKSFVLNMPFLYFPEDKTEYIPAAISMSIFIFACILTFVLIKKISKKQEAKTKHLEEQIKNEKQDKHL</sequence>
<keyword evidence="1" id="KW-1133">Transmembrane helix</keyword>
<feature type="transmembrane region" description="Helical" evidence="1">
    <location>
        <begin position="27"/>
        <end position="48"/>
    </location>
</feature>
<evidence type="ECO:0000313" key="2">
    <source>
        <dbReference type="EMBL" id="MBS4200145.1"/>
    </source>
</evidence>
<evidence type="ECO:0000256" key="1">
    <source>
        <dbReference type="SAM" id="Phobius"/>
    </source>
</evidence>
<protein>
    <submittedName>
        <fullName evidence="2">Uncharacterized protein</fullName>
    </submittedName>
</protein>
<name>A0A942TL66_9BACI</name>
<accession>A0A942TL66</accession>
<evidence type="ECO:0000313" key="3">
    <source>
        <dbReference type="Proteomes" id="UP000682713"/>
    </source>
</evidence>
<dbReference type="Proteomes" id="UP000682713">
    <property type="component" value="Unassembled WGS sequence"/>
</dbReference>
<reference evidence="2 3" key="1">
    <citation type="submission" date="2021-05" db="EMBL/GenBank/DDBJ databases">
        <title>Novel Bacillus species.</title>
        <authorList>
            <person name="Liu G."/>
        </authorList>
    </citation>
    <scope>NUCLEOTIDE SEQUENCE [LARGE SCALE GENOMIC DNA]</scope>
    <source>
        <strain evidence="2 3">FJAT-49732</strain>
    </source>
</reference>
<keyword evidence="1" id="KW-0472">Membrane</keyword>
<keyword evidence="3" id="KW-1185">Reference proteome</keyword>
<dbReference type="EMBL" id="JAGYPJ010000001">
    <property type="protein sequence ID" value="MBS4200145.1"/>
    <property type="molecule type" value="Genomic_DNA"/>
</dbReference>
<dbReference type="AlphaFoldDB" id="A0A942TL66"/>
<comment type="caution">
    <text evidence="2">The sequence shown here is derived from an EMBL/GenBank/DDBJ whole genome shotgun (WGS) entry which is preliminary data.</text>
</comment>
<proteinExistence type="predicted"/>
<organism evidence="2 3">
    <name type="scientific">Lederbergia citrisecunda</name>
    <dbReference type="NCBI Taxonomy" id="2833583"/>
    <lineage>
        <taxon>Bacteria</taxon>
        <taxon>Bacillati</taxon>
        <taxon>Bacillota</taxon>
        <taxon>Bacilli</taxon>
        <taxon>Bacillales</taxon>
        <taxon>Bacillaceae</taxon>
        <taxon>Lederbergia</taxon>
    </lineage>
</organism>
<gene>
    <name evidence="2" type="ORF">KHA93_10940</name>
</gene>